<feature type="region of interest" description="Disordered" evidence="1">
    <location>
        <begin position="389"/>
        <end position="419"/>
    </location>
</feature>
<dbReference type="EMBL" id="JAGSXJ010000043">
    <property type="protein sequence ID" value="KAH6663307.1"/>
    <property type="molecule type" value="Genomic_DNA"/>
</dbReference>
<evidence type="ECO:0000256" key="2">
    <source>
        <dbReference type="SAM" id="Phobius"/>
    </source>
</evidence>
<reference evidence="3" key="1">
    <citation type="journal article" date="2021" name="Nat. Commun.">
        <title>Genetic determinants of endophytism in the Arabidopsis root mycobiome.</title>
        <authorList>
            <person name="Mesny F."/>
            <person name="Miyauchi S."/>
            <person name="Thiergart T."/>
            <person name="Pickel B."/>
            <person name="Atanasova L."/>
            <person name="Karlsson M."/>
            <person name="Huettel B."/>
            <person name="Barry K.W."/>
            <person name="Haridas S."/>
            <person name="Chen C."/>
            <person name="Bauer D."/>
            <person name="Andreopoulos W."/>
            <person name="Pangilinan J."/>
            <person name="LaButti K."/>
            <person name="Riley R."/>
            <person name="Lipzen A."/>
            <person name="Clum A."/>
            <person name="Drula E."/>
            <person name="Henrissat B."/>
            <person name="Kohler A."/>
            <person name="Grigoriev I.V."/>
            <person name="Martin F.M."/>
            <person name="Hacquard S."/>
        </authorList>
    </citation>
    <scope>NUCLEOTIDE SEQUENCE</scope>
    <source>
        <strain evidence="3">MPI-SDFR-AT-0117</strain>
    </source>
</reference>
<keyword evidence="2" id="KW-0472">Membrane</keyword>
<dbReference type="AlphaFoldDB" id="A0A9P9A588"/>
<proteinExistence type="predicted"/>
<feature type="transmembrane region" description="Helical" evidence="2">
    <location>
        <begin position="274"/>
        <end position="295"/>
    </location>
</feature>
<dbReference type="Proteomes" id="UP000770015">
    <property type="component" value="Unassembled WGS sequence"/>
</dbReference>
<feature type="transmembrane region" description="Helical" evidence="2">
    <location>
        <begin position="198"/>
        <end position="220"/>
    </location>
</feature>
<comment type="caution">
    <text evidence="3">The sequence shown here is derived from an EMBL/GenBank/DDBJ whole genome shotgun (WGS) entry which is preliminary data.</text>
</comment>
<keyword evidence="2" id="KW-1133">Transmembrane helix</keyword>
<protein>
    <submittedName>
        <fullName evidence="3">Uncharacterized protein</fullName>
    </submittedName>
</protein>
<feature type="transmembrane region" description="Helical" evidence="2">
    <location>
        <begin position="51"/>
        <end position="70"/>
    </location>
</feature>
<dbReference type="OrthoDB" id="1937642at2759"/>
<keyword evidence="2" id="KW-0812">Transmembrane</keyword>
<evidence type="ECO:0000313" key="4">
    <source>
        <dbReference type="Proteomes" id="UP000770015"/>
    </source>
</evidence>
<gene>
    <name evidence="3" type="ORF">F5X68DRAFT_144521</name>
</gene>
<evidence type="ECO:0000256" key="1">
    <source>
        <dbReference type="SAM" id="MobiDB-lite"/>
    </source>
</evidence>
<sequence length="419" mass="45192">MAPLPNDAESSGPAEAFRRQWSQPADVFSVLLLLGGEVVHRALGQLAGGKMATVTFSFGWASYAIMMLLASIGDAKLMPVVPSDSCLVVNVKSGYVRSNVSCVIDRLVRDYDSWMDEAIKERLNQMLDDRMRYMQQKVRKGTNIPRPGQTGLCVGVYEPSQVLGCGEPVRDLIFWSGPLVSLVQLALALIPLVTDGDWFVLLITLCGTFLALATGSLPAWAAEKWACRRGTYSSFVLTKGNGFQHAILILGNGRGLNLEDLAVASRLYQGPSDIMTRASLAVLATLWVLLLVSAAGVANGAIYLLAIGGLGMFHCIVVVGSRRKPGALGVHLEYRGVVGDMTVMGSLLQCEERYSGVGKALLPIFFPGKLLPEEVAQWAALEESKRIAKEAEQDSGTAGEESRVVESWTAHARSHQVTP</sequence>
<feature type="transmembrane region" description="Helical" evidence="2">
    <location>
        <begin position="301"/>
        <end position="319"/>
    </location>
</feature>
<organism evidence="3 4">
    <name type="scientific">Plectosphaerella plurivora</name>
    <dbReference type="NCBI Taxonomy" id="936078"/>
    <lineage>
        <taxon>Eukaryota</taxon>
        <taxon>Fungi</taxon>
        <taxon>Dikarya</taxon>
        <taxon>Ascomycota</taxon>
        <taxon>Pezizomycotina</taxon>
        <taxon>Sordariomycetes</taxon>
        <taxon>Hypocreomycetidae</taxon>
        <taxon>Glomerellales</taxon>
        <taxon>Plectosphaerellaceae</taxon>
        <taxon>Plectosphaerella</taxon>
    </lineage>
</organism>
<keyword evidence="4" id="KW-1185">Reference proteome</keyword>
<evidence type="ECO:0000313" key="3">
    <source>
        <dbReference type="EMBL" id="KAH6663307.1"/>
    </source>
</evidence>
<feature type="transmembrane region" description="Helical" evidence="2">
    <location>
        <begin position="172"/>
        <end position="192"/>
    </location>
</feature>
<name>A0A9P9A588_9PEZI</name>
<accession>A0A9P9A588</accession>